<dbReference type="AlphaFoldDB" id="A0A135RU35"/>
<protein>
    <submittedName>
        <fullName evidence="1">Uncharacterized protein</fullName>
    </submittedName>
</protein>
<dbReference type="EMBL" id="JFFI01002674">
    <property type="protein sequence ID" value="KXH27202.1"/>
    <property type="molecule type" value="Genomic_DNA"/>
</dbReference>
<proteinExistence type="predicted"/>
<evidence type="ECO:0000313" key="2">
    <source>
        <dbReference type="Proteomes" id="UP000070121"/>
    </source>
</evidence>
<accession>A0A135RU35</accession>
<gene>
    <name evidence="1" type="ORF">CSAL01_04765</name>
</gene>
<name>A0A135RU35_9PEZI</name>
<organism evidence="1 2">
    <name type="scientific">Colletotrichum salicis</name>
    <dbReference type="NCBI Taxonomy" id="1209931"/>
    <lineage>
        <taxon>Eukaryota</taxon>
        <taxon>Fungi</taxon>
        <taxon>Dikarya</taxon>
        <taxon>Ascomycota</taxon>
        <taxon>Pezizomycotina</taxon>
        <taxon>Sordariomycetes</taxon>
        <taxon>Hypocreomycetidae</taxon>
        <taxon>Glomerellales</taxon>
        <taxon>Glomerellaceae</taxon>
        <taxon>Colletotrichum</taxon>
        <taxon>Colletotrichum acutatum species complex</taxon>
    </lineage>
</organism>
<evidence type="ECO:0000313" key="1">
    <source>
        <dbReference type="EMBL" id="KXH27202.1"/>
    </source>
</evidence>
<keyword evidence="2" id="KW-1185">Reference proteome</keyword>
<sequence length="172" mass="19824">MRDIREITKNCTDPRIVQDKLLLFSWPEGTGPRWELDKTSGLDCLTVIIRIINSQLTSEERSATHPLRKREEQYQLFRHAWLDFRPCDGERHAKAKVDVCASLPSRNGLSFQELISSELLQSTLWTRWEYAFFVLPIVSETAPESQWKTRSACFSIARSDPSAPPDLGKLMD</sequence>
<dbReference type="Proteomes" id="UP000070121">
    <property type="component" value="Unassembled WGS sequence"/>
</dbReference>
<reference evidence="1 2" key="1">
    <citation type="submission" date="2014-02" db="EMBL/GenBank/DDBJ databases">
        <title>The genome sequence of Colletotrichum salicis CBS 607.94.</title>
        <authorList>
            <person name="Baroncelli R."/>
            <person name="Thon M.R."/>
        </authorList>
    </citation>
    <scope>NUCLEOTIDE SEQUENCE [LARGE SCALE GENOMIC DNA]</scope>
    <source>
        <strain evidence="1 2">CBS 607.94</strain>
    </source>
</reference>
<dbReference type="OrthoDB" id="5103079at2759"/>
<comment type="caution">
    <text evidence="1">The sequence shown here is derived from an EMBL/GenBank/DDBJ whole genome shotgun (WGS) entry which is preliminary data.</text>
</comment>